<dbReference type="PANTHER" id="PTHR35861:SF1">
    <property type="entry name" value="PHAGE TAIL SHEATH PROTEIN"/>
    <property type="match status" value="1"/>
</dbReference>
<sequence>MGGPYKVPGVYIEEDHSLSLSVLSGATAIPVFVGQFFKPGAKQGDDPIPVATDPVACVRVNNWAEFTKQFYSAINLKEADLKVNNDAITGSWVVVPDSASAVSVQAYFENGGGPCYVLSIQPETPSADIESAILAYPDISLLCYCGNQSPEPENVKTTFKNLIDPQKNLGYFVLTDSNLDNVNNIDFGNKEQVAIYYPALQMKYKMTIPDDTLIKLGGKFKSFSPPGPTLPSPLKSLIDYKPKNEAEQRDKEELIEKIRALSAIPLRASGVMAGVYARTDALRGVWKAPANVTLSAVKGTVWPCPTPKQIPVPQQAPQSVTVTDEMQEKLNPVGINAIRYFTNQQAYVVWGARTQNGTDDNPDKRWRYIPVRRLFNAAERDIKATMRQVVFEPNSQPTWEKVRAAIDTYLYAIWSKGGLQGAKPEEAYFVQVGKNVTMTDADIRAGKMIVKVGIAAVRPAEFIILQFSQKQQDE</sequence>
<reference evidence="3 4" key="1">
    <citation type="submission" date="2020-09" db="EMBL/GenBank/DDBJ databases">
        <title>Genome sequences of Mycetohabitans spp.</title>
        <authorList>
            <person name="Carter M.E."/>
            <person name="Carpenter S.C.D."/>
            <person name="Bogdanove A.J."/>
        </authorList>
    </citation>
    <scope>NUCLEOTIDE SEQUENCE [LARGE SCALE GENOMIC DNA]</scope>
    <source>
        <strain evidence="3 4">B12</strain>
    </source>
</reference>
<gene>
    <name evidence="3" type="ORF">IHE29_03235</name>
</gene>
<protein>
    <submittedName>
        <fullName evidence="3">Phage tail sheath family protein</fullName>
    </submittedName>
</protein>
<dbReference type="RefSeq" id="WP_338911219.1">
    <property type="nucleotide sequence ID" value="NZ_CP062176.1"/>
</dbReference>
<dbReference type="InterPro" id="IPR020287">
    <property type="entry name" value="Tail_sheath_C"/>
</dbReference>
<organism evidence="3 4">
    <name type="scientific">Mycetohabitans rhizoxinica</name>
    <dbReference type="NCBI Taxonomy" id="412963"/>
    <lineage>
        <taxon>Bacteria</taxon>
        <taxon>Pseudomonadati</taxon>
        <taxon>Pseudomonadota</taxon>
        <taxon>Betaproteobacteria</taxon>
        <taxon>Burkholderiales</taxon>
        <taxon>Burkholderiaceae</taxon>
        <taxon>Mycetohabitans</taxon>
    </lineage>
</organism>
<name>A0ABZ2PTS3_9BURK</name>
<proteinExistence type="inferred from homology"/>
<keyword evidence="4" id="KW-1185">Reference proteome</keyword>
<evidence type="ECO:0000256" key="1">
    <source>
        <dbReference type="ARBA" id="ARBA00008005"/>
    </source>
</evidence>
<evidence type="ECO:0000313" key="4">
    <source>
        <dbReference type="Proteomes" id="UP001493153"/>
    </source>
</evidence>
<accession>A0ABZ2PTS3</accession>
<comment type="similarity">
    <text evidence="1">Belongs to the myoviridae tail sheath protein family.</text>
</comment>
<dbReference type="Proteomes" id="UP001493153">
    <property type="component" value="Chromosome"/>
</dbReference>
<dbReference type="Gene3D" id="3.40.50.11780">
    <property type="match status" value="1"/>
</dbReference>
<evidence type="ECO:0000259" key="2">
    <source>
        <dbReference type="Pfam" id="PF17482"/>
    </source>
</evidence>
<dbReference type="EMBL" id="CP062176">
    <property type="protein sequence ID" value="WXK38343.1"/>
    <property type="molecule type" value="Genomic_DNA"/>
</dbReference>
<evidence type="ECO:0000313" key="3">
    <source>
        <dbReference type="EMBL" id="WXK38343.1"/>
    </source>
</evidence>
<dbReference type="Pfam" id="PF17482">
    <property type="entry name" value="Phage_sheath_1C"/>
    <property type="match status" value="1"/>
</dbReference>
<feature type="domain" description="Tail sheath protein C-terminal" evidence="2">
    <location>
        <begin position="362"/>
        <end position="468"/>
    </location>
</feature>
<dbReference type="PANTHER" id="PTHR35861">
    <property type="match status" value="1"/>
</dbReference>
<dbReference type="InterPro" id="IPR052042">
    <property type="entry name" value="Tail_sheath_structural"/>
</dbReference>